<keyword evidence="7" id="KW-0238">DNA-binding</keyword>
<dbReference type="InterPro" id="IPR017964">
    <property type="entry name" value="DNA-dir_DNA_pol_B_CS"/>
</dbReference>
<dbReference type="InterPro" id="IPR004868">
    <property type="entry name" value="DNA-dir_DNA_pol_B_mt/vir"/>
</dbReference>
<evidence type="ECO:0000256" key="8">
    <source>
        <dbReference type="ARBA" id="ARBA00049244"/>
    </source>
</evidence>
<protein>
    <recommendedName>
        <fullName evidence="2">DNA-directed DNA polymerase</fullName>
        <ecNumber evidence="2">2.7.7.7</ecNumber>
    </recommendedName>
</protein>
<evidence type="ECO:0000256" key="4">
    <source>
        <dbReference type="ARBA" id="ARBA00022695"/>
    </source>
</evidence>
<evidence type="ECO:0000259" key="11">
    <source>
        <dbReference type="Pfam" id="PF03175"/>
    </source>
</evidence>
<evidence type="ECO:0000256" key="10">
    <source>
        <dbReference type="SAM" id="MobiDB-lite"/>
    </source>
</evidence>
<evidence type="ECO:0000256" key="1">
    <source>
        <dbReference type="ARBA" id="ARBA00005755"/>
    </source>
</evidence>
<feature type="domain" description="DNA-directed DNA polymerase family B mitochondria/virus" evidence="11">
    <location>
        <begin position="755"/>
        <end position="1016"/>
    </location>
</feature>
<dbReference type="SUPFAM" id="SSF53098">
    <property type="entry name" value="Ribonuclease H-like"/>
    <property type="match status" value="1"/>
</dbReference>
<comment type="similarity">
    <text evidence="1">Belongs to the DNA polymerase type-B family.</text>
</comment>
<keyword evidence="4" id="KW-0548">Nucleotidyltransferase</keyword>
<evidence type="ECO:0000256" key="9">
    <source>
        <dbReference type="SAM" id="Coils"/>
    </source>
</evidence>
<dbReference type="EMBL" id="NIVC01002506">
    <property type="protein sequence ID" value="PAA57278.1"/>
    <property type="molecule type" value="Genomic_DNA"/>
</dbReference>
<keyword evidence="13" id="KW-1185">Reference proteome</keyword>
<dbReference type="Proteomes" id="UP000215902">
    <property type="component" value="Unassembled WGS sequence"/>
</dbReference>
<feature type="coiled-coil region" evidence="9">
    <location>
        <begin position="14"/>
        <end position="48"/>
    </location>
</feature>
<dbReference type="GO" id="GO:0003677">
    <property type="term" value="F:DNA binding"/>
    <property type="evidence" value="ECO:0007669"/>
    <property type="project" value="UniProtKB-KW"/>
</dbReference>
<keyword evidence="9" id="KW-0175">Coiled coil</keyword>
<dbReference type="InterPro" id="IPR043502">
    <property type="entry name" value="DNA/RNA_pol_sf"/>
</dbReference>
<evidence type="ECO:0000313" key="13">
    <source>
        <dbReference type="Proteomes" id="UP000215902"/>
    </source>
</evidence>
<dbReference type="EC" id="2.7.7.7" evidence="2"/>
<name>A0A267E6Y1_9PLAT</name>
<keyword evidence="3" id="KW-0808">Transferase</keyword>
<comment type="caution">
    <text evidence="12">The sequence shown here is derived from an EMBL/GenBank/DDBJ whole genome shotgun (WGS) entry which is preliminary data.</text>
</comment>
<dbReference type="GO" id="GO:0000166">
    <property type="term" value="F:nucleotide binding"/>
    <property type="evidence" value="ECO:0007669"/>
    <property type="project" value="InterPro"/>
</dbReference>
<evidence type="ECO:0000256" key="6">
    <source>
        <dbReference type="ARBA" id="ARBA00022932"/>
    </source>
</evidence>
<dbReference type="AlphaFoldDB" id="A0A267E6Y1"/>
<dbReference type="OrthoDB" id="10265614at2759"/>
<dbReference type="PRINTS" id="PR00106">
    <property type="entry name" value="DNAPOLB"/>
</dbReference>
<comment type="catalytic activity">
    <reaction evidence="8">
        <text>DNA(n) + a 2'-deoxyribonucleoside 5'-triphosphate = DNA(n+1) + diphosphate</text>
        <dbReference type="Rhea" id="RHEA:22508"/>
        <dbReference type="Rhea" id="RHEA-COMP:17339"/>
        <dbReference type="Rhea" id="RHEA-COMP:17340"/>
        <dbReference type="ChEBI" id="CHEBI:33019"/>
        <dbReference type="ChEBI" id="CHEBI:61560"/>
        <dbReference type="ChEBI" id="CHEBI:173112"/>
        <dbReference type="EC" id="2.7.7.7"/>
    </reaction>
</comment>
<dbReference type="GO" id="GO:0006260">
    <property type="term" value="P:DNA replication"/>
    <property type="evidence" value="ECO:0007669"/>
    <property type="project" value="UniProtKB-KW"/>
</dbReference>
<dbReference type="PROSITE" id="PS00116">
    <property type="entry name" value="DNA_POLYMERASE_B"/>
    <property type="match status" value="1"/>
</dbReference>
<dbReference type="GO" id="GO:0003887">
    <property type="term" value="F:DNA-directed DNA polymerase activity"/>
    <property type="evidence" value="ECO:0007669"/>
    <property type="project" value="UniProtKB-KW"/>
</dbReference>
<evidence type="ECO:0000256" key="5">
    <source>
        <dbReference type="ARBA" id="ARBA00022705"/>
    </source>
</evidence>
<keyword evidence="5" id="KW-0235">DNA replication</keyword>
<feature type="region of interest" description="Disordered" evidence="10">
    <location>
        <begin position="89"/>
        <end position="108"/>
    </location>
</feature>
<gene>
    <name evidence="12" type="ORF">BOX15_Mlig016029g6</name>
</gene>
<dbReference type="InterPro" id="IPR012337">
    <property type="entry name" value="RNaseH-like_sf"/>
</dbReference>
<dbReference type="InterPro" id="IPR006172">
    <property type="entry name" value="DNA-dir_DNA_pol_B"/>
</dbReference>
<evidence type="ECO:0000256" key="7">
    <source>
        <dbReference type="ARBA" id="ARBA00023125"/>
    </source>
</evidence>
<accession>A0A267E6Y1</accession>
<evidence type="ECO:0000313" key="12">
    <source>
        <dbReference type="EMBL" id="PAA57278.1"/>
    </source>
</evidence>
<sequence>MEQRLTPDQIRQLLANERQQFNRLQRQIEQIEQRQRQQRRQRARERQRERQREREIQDQQINALANNIRAEYEMKRLIEKAEYEKRIAELEKNQKKPTRRKPRNKSDEKPLDEFIRVYRFEPMQNVLDFIETQLSNGYAVEITNARVQYFYNKTGDDREEINQYLATFYNISQFQAWFKHLVENYDMNLSVFSGRLKMTPNEITLKHERSKQGMGTNVMCEIVEYKDEYCYIPSDGNCFYKCVQFIYGDKAPSKDEYGAWLFDSRTQRGLMTNSRIGRFNEYFNLNIGLYNTKNRGIEPKSQRGIHHDWLLINYFHTPDYHIGHYCLISNKQRGIALERIKDNYKVVYKNPTLENVKELKMFNTPTNPNKSNVYIFDFETYLNYNQQACPYAVGLLNYNDFSNKCNETPEEIKKLTKILISDRGCDFQTDGDKVDRAEGSQPKVDCVRKMFKYLGTVRSKGIVLIAHNSSRFDSYIPLFCNIKPIKILKTPRGILSITFVNDYASKEVSAFINKDKKKNHKDSKQTITMLCSYQHASMSLKKFCSSMTIREDLRKTSMVHDITEHDYLERMDEWYEYLQFDLISLCACIHKYNEIAYEIGGMTMFDTLTCSSLTLKCWFKDFVRVEDKMKQYLKTEEKTNYIKKVEEIISPLKIEDYFDLSKLEKAKYQTLLRKEFSVHSHTNPYIRRFMRDAVKGGRVFALINKYESDCFQTIVDVVKAHLKTPTSDPCEVISSYLKSDMEEKKKIAIKLKKQLGTVSDCLMNFDGVSLYPSAMSDKDSEYPRAETARVFDISEEKDFLAQFNSQTFRPKTAVLKIMYENPNTVFLQHLPSKDKEKFYNPETKANETKTLNRFRNGKVIDTLCSVDIQEIVRMGGKILKIYSGIVYEKNYDFSPFQNYITNLFEMRKVFKKENNEAGSELVKTLLNSLYGKTVQRDITFTTHLWNLQTLKTEYDDTIKSYEKICDDLYYVEKNKDTQEYVDEEEESPITSLCPAQLGIFILAHSRRIMNNFITSIEGSKTPEIYYGDTDSLYIHKKHWDTLNKNGHVGNNLSQGKNDYGEGGIIFGYFIAPKIKYCLLLKDDFIMEEKKTFKGCANDKINFASFKTLYDGQSIKVNNNAPWKRSFEGGITIPQSGSTISKTYTSTINTFKREKPDKNGVMKPFFKNYFDDKPQHEHSIEYYNSLLFDVDYNCFEFDIDELALEKN</sequence>
<keyword evidence="6" id="KW-0239">DNA-directed DNA polymerase</keyword>
<dbReference type="Gene3D" id="3.90.1600.10">
    <property type="entry name" value="Palm domain of DNA polymerase"/>
    <property type="match status" value="1"/>
</dbReference>
<reference evidence="12 13" key="1">
    <citation type="submission" date="2017-06" db="EMBL/GenBank/DDBJ databases">
        <title>A platform for efficient transgenesis in Macrostomum lignano, a flatworm model organism for stem cell research.</title>
        <authorList>
            <person name="Berezikov E."/>
        </authorList>
    </citation>
    <scope>NUCLEOTIDE SEQUENCE [LARGE SCALE GENOMIC DNA]</scope>
    <source>
        <strain evidence="12">DV1</strain>
        <tissue evidence="12">Whole organism</tissue>
    </source>
</reference>
<evidence type="ECO:0000256" key="3">
    <source>
        <dbReference type="ARBA" id="ARBA00022679"/>
    </source>
</evidence>
<evidence type="ECO:0000256" key="2">
    <source>
        <dbReference type="ARBA" id="ARBA00012417"/>
    </source>
</evidence>
<proteinExistence type="inferred from homology"/>
<dbReference type="InterPro" id="IPR023211">
    <property type="entry name" value="DNA_pol_palm_dom_sf"/>
</dbReference>
<organism evidence="12 13">
    <name type="scientific">Macrostomum lignano</name>
    <dbReference type="NCBI Taxonomy" id="282301"/>
    <lineage>
        <taxon>Eukaryota</taxon>
        <taxon>Metazoa</taxon>
        <taxon>Spiralia</taxon>
        <taxon>Lophotrochozoa</taxon>
        <taxon>Platyhelminthes</taxon>
        <taxon>Rhabditophora</taxon>
        <taxon>Macrostomorpha</taxon>
        <taxon>Macrostomida</taxon>
        <taxon>Macrostomidae</taxon>
        <taxon>Macrostomum</taxon>
    </lineage>
</organism>
<dbReference type="Pfam" id="PF03175">
    <property type="entry name" value="DNA_pol_B_2"/>
    <property type="match status" value="1"/>
</dbReference>
<dbReference type="SUPFAM" id="SSF56672">
    <property type="entry name" value="DNA/RNA polymerases"/>
    <property type="match status" value="1"/>
</dbReference>